<dbReference type="InterPro" id="IPR011024">
    <property type="entry name" value="G_crystallin-like"/>
</dbReference>
<dbReference type="Gene3D" id="2.60.40.1180">
    <property type="entry name" value="Golgi alpha-mannosidase II"/>
    <property type="match status" value="1"/>
</dbReference>
<dbReference type="PROSITE" id="PS50915">
    <property type="entry name" value="CRYSTALLIN_BETA_GAMMA"/>
    <property type="match status" value="1"/>
</dbReference>
<dbReference type="SUPFAM" id="SSF51126">
    <property type="entry name" value="Pectin lyase-like"/>
    <property type="match status" value="1"/>
</dbReference>
<evidence type="ECO:0000256" key="4">
    <source>
        <dbReference type="ARBA" id="ARBA00022729"/>
    </source>
</evidence>
<keyword evidence="5" id="KW-0677">Repeat</keyword>
<evidence type="ECO:0000259" key="7">
    <source>
        <dbReference type="PROSITE" id="PS50915"/>
    </source>
</evidence>
<evidence type="ECO:0000256" key="2">
    <source>
        <dbReference type="ARBA" id="ARBA00009646"/>
    </source>
</evidence>
<evidence type="ECO:0000259" key="6">
    <source>
        <dbReference type="PROSITE" id="PS50022"/>
    </source>
</evidence>
<evidence type="ECO:0000256" key="1">
    <source>
        <dbReference type="ARBA" id="ARBA00004613"/>
    </source>
</evidence>
<dbReference type="InterPro" id="IPR011050">
    <property type="entry name" value="Pectin_lyase_fold/virulence"/>
</dbReference>
<dbReference type="Pfam" id="PF21258">
    <property type="entry name" value="Glyco_hydro_120_ins"/>
    <property type="match status" value="1"/>
</dbReference>
<gene>
    <name evidence="8" type="ORF">GCM10022255_092370</name>
</gene>
<dbReference type="InterPro" id="IPR049169">
    <property type="entry name" value="Glyco_hydro_120_ins"/>
</dbReference>
<keyword evidence="9" id="KW-1185">Reference proteome</keyword>
<proteinExistence type="inferred from homology"/>
<evidence type="ECO:0000313" key="8">
    <source>
        <dbReference type="EMBL" id="GAA4261095.1"/>
    </source>
</evidence>
<evidence type="ECO:0000256" key="3">
    <source>
        <dbReference type="ARBA" id="ARBA00022525"/>
    </source>
</evidence>
<dbReference type="InterPro" id="IPR006626">
    <property type="entry name" value="PbH1"/>
</dbReference>
<dbReference type="InterPro" id="IPR012334">
    <property type="entry name" value="Pectin_lyas_fold"/>
</dbReference>
<comment type="caution">
    <text evidence="8">The sequence shown here is derived from an EMBL/GenBank/DDBJ whole genome shotgun (WGS) entry which is preliminary data.</text>
</comment>
<comment type="similarity">
    <text evidence="2">Belongs to the beta/gamma-crystallin family.</text>
</comment>
<protein>
    <recommendedName>
        <fullName evidence="10">F5/8 type C domain-containing protein</fullName>
    </recommendedName>
</protein>
<keyword evidence="3" id="KW-0964">Secreted</keyword>
<dbReference type="InterPro" id="IPR001064">
    <property type="entry name" value="Beta/gamma_crystallin"/>
</dbReference>
<dbReference type="Gene3D" id="2.160.20.10">
    <property type="entry name" value="Single-stranded right-handed beta-helix, Pectin lyase-like"/>
    <property type="match status" value="1"/>
</dbReference>
<keyword evidence="4" id="KW-0732">Signal</keyword>
<dbReference type="SMART" id="SM00710">
    <property type="entry name" value="PbH1"/>
    <property type="match status" value="6"/>
</dbReference>
<dbReference type="RefSeq" id="WP_345137998.1">
    <property type="nucleotide sequence ID" value="NZ_BAABAT010000044.1"/>
</dbReference>
<dbReference type="InterPro" id="IPR008979">
    <property type="entry name" value="Galactose-bd-like_sf"/>
</dbReference>
<dbReference type="Pfam" id="PF22633">
    <property type="entry name" value="F5_F8_type_C_2"/>
    <property type="match status" value="1"/>
</dbReference>
<dbReference type="Gene3D" id="2.60.20.10">
    <property type="entry name" value="Crystallins"/>
    <property type="match status" value="1"/>
</dbReference>
<evidence type="ECO:0000313" key="9">
    <source>
        <dbReference type="Proteomes" id="UP001500620"/>
    </source>
</evidence>
<dbReference type="EMBL" id="BAABAT010000044">
    <property type="protein sequence ID" value="GAA4261095.1"/>
    <property type="molecule type" value="Genomic_DNA"/>
</dbReference>
<dbReference type="SUPFAM" id="SSF49695">
    <property type="entry name" value="gamma-Crystallin-like"/>
    <property type="match status" value="1"/>
</dbReference>
<accession>A0ABP8DPS7</accession>
<comment type="subcellular location">
    <subcellularLocation>
        <location evidence="1">Secreted</location>
    </subcellularLocation>
</comment>
<dbReference type="InterPro" id="IPR000421">
    <property type="entry name" value="FA58C"/>
</dbReference>
<evidence type="ECO:0000256" key="5">
    <source>
        <dbReference type="ARBA" id="ARBA00022737"/>
    </source>
</evidence>
<dbReference type="PANTHER" id="PTHR40088">
    <property type="entry name" value="PECTATE LYASE (EUROFUNG)"/>
    <property type="match status" value="1"/>
</dbReference>
<dbReference type="SUPFAM" id="SSF49785">
    <property type="entry name" value="Galactose-binding domain-like"/>
    <property type="match status" value="1"/>
</dbReference>
<organism evidence="8 9">
    <name type="scientific">Dactylosporangium darangshiense</name>
    <dbReference type="NCBI Taxonomy" id="579108"/>
    <lineage>
        <taxon>Bacteria</taxon>
        <taxon>Bacillati</taxon>
        <taxon>Actinomycetota</taxon>
        <taxon>Actinomycetes</taxon>
        <taxon>Micromonosporales</taxon>
        <taxon>Micromonosporaceae</taxon>
        <taxon>Dactylosporangium</taxon>
    </lineage>
</organism>
<dbReference type="SMART" id="SM00247">
    <property type="entry name" value="XTALbg"/>
    <property type="match status" value="1"/>
</dbReference>
<dbReference type="Gene3D" id="2.60.120.260">
    <property type="entry name" value="Galactose-binding domain-like"/>
    <property type="match status" value="1"/>
</dbReference>
<feature type="domain" description="Beta/gamma crystallin 'Greek key'" evidence="7">
    <location>
        <begin position="752"/>
        <end position="796"/>
    </location>
</feature>
<dbReference type="InterPro" id="IPR052052">
    <property type="entry name" value="Polysaccharide_Lyase_9"/>
</dbReference>
<feature type="domain" description="F5/8 type C" evidence="6">
    <location>
        <begin position="602"/>
        <end position="743"/>
    </location>
</feature>
<dbReference type="PROSITE" id="PS50022">
    <property type="entry name" value="FA58C_3"/>
    <property type="match status" value="1"/>
</dbReference>
<dbReference type="InterPro" id="IPR013780">
    <property type="entry name" value="Glyco_hydro_b"/>
</dbReference>
<evidence type="ECO:0008006" key="10">
    <source>
        <dbReference type="Google" id="ProtNLM"/>
    </source>
</evidence>
<dbReference type="Proteomes" id="UP001500620">
    <property type="component" value="Unassembled WGS sequence"/>
</dbReference>
<dbReference type="PANTHER" id="PTHR40088:SF2">
    <property type="entry name" value="SECRETED SUGAR HYDROLASE"/>
    <property type="match status" value="1"/>
</dbReference>
<sequence length="839" mass="89097">MTHSRIRRAARGAAGITALGVAAAVVWIAVPSLAAQSASAAPRVIHVAKNGSDANAGTQAAPYLTINRAAQDAQPGDTVVVHAGLYREQVKPARGGTGETARITYTTAHDGDAVIKGSEEINNWVRSSGNVWSVTLPNTYFGSFNPYATGQPQGGGDATFPGYTAGDVYLDETAYYEKAALTDVQNAASTWFTQVTGGITTIWANFGGADPNARLAEINVRRQIFAPDVWGLGYITVDGFTVKHAAGTYSDFPSSPSRRQAGAISVNGGLRWIIQNNTVINARTIGIDIGLGCDEWAGNRPGTTRTNFHNTSQYGSHIVRNNYIAKSGQSGIAGVFSWNSDILYNRIEDTNYRNEFSGAETAPIKVHYMNEGLIKGNYVKNSRGGNSAGIWTDWGNQNVRITGNIVMNAPWGYYAEAVFGPILVDNNVFIGNSDIRTLDATGIVFANNLFIDNHNINIDGSGRDAYYFQPGTMNETTALTSPTKDFFYNNLVRGSTLPNDATNKTFVKEGNFTNVISGVQTTATNTSLQLNFTVSGTVSGLTQVTKSRVGIIPKANESIASDVNTDFFGNAIPATNVVAGPFANAHTGANSYTLWPPAGQVVPNPPAPPADQPVNLSRNAGARAVASYQDGTLVAANAIDGNPSSRWSSDHSNDNNAWIYVDLGGTYNVQQVALSWETAFAKGYKIQVSDNASTWTDVFSTTTGDGGSDTIAVNRSTRYVRMQGVTPNTQWGYSLWEFEVWGTSGTTPPPSGGPTVYGDANFTGPSAQLAVGNYDLAQLQALGIANDTVSSIRVPSGYVVTGYADAGFAGTAWTFRADNTNLLNTGNNDAISSLRVTTA</sequence>
<reference evidence="9" key="1">
    <citation type="journal article" date="2019" name="Int. J. Syst. Evol. Microbiol.">
        <title>The Global Catalogue of Microorganisms (GCM) 10K type strain sequencing project: providing services to taxonomists for standard genome sequencing and annotation.</title>
        <authorList>
            <consortium name="The Broad Institute Genomics Platform"/>
            <consortium name="The Broad Institute Genome Sequencing Center for Infectious Disease"/>
            <person name="Wu L."/>
            <person name="Ma J."/>
        </authorList>
    </citation>
    <scope>NUCLEOTIDE SEQUENCE [LARGE SCALE GENOMIC DNA]</scope>
    <source>
        <strain evidence="9">JCM 17441</strain>
    </source>
</reference>
<name>A0ABP8DPS7_9ACTN</name>